<evidence type="ECO:0000256" key="1">
    <source>
        <dbReference type="SAM" id="MobiDB-lite"/>
    </source>
</evidence>
<dbReference type="AlphaFoldDB" id="A0A3P7NY72"/>
<dbReference type="EMBL" id="UYRU01049256">
    <property type="protein sequence ID" value="VDN10486.1"/>
    <property type="molecule type" value="Genomic_DNA"/>
</dbReference>
<feature type="compositionally biased region" description="Polar residues" evidence="1">
    <location>
        <begin position="106"/>
        <end position="133"/>
    </location>
</feature>
<proteinExistence type="predicted"/>
<dbReference type="OrthoDB" id="6283463at2759"/>
<protein>
    <submittedName>
        <fullName evidence="2">Uncharacterized protein</fullName>
    </submittedName>
</protein>
<sequence length="302" mass="33004">MQTAACSTAAKPNQQQKPQPQSSISAYSEAAAATATEMDCEEPGTETVTVAAVDAPIDYSEYTEEELELMQSLLEENSGGNRVCPANIDPPPPTDHTTRARCYGLSSPQAFPNHSGKSSSPEINRAPSSNSPVDDSADHMSIQLECSRTRPMSLPSMENSPENSPPASPRHSHPESYSLSAPASISSQPELVISRKIQSAATVGNEDISVLVQKIRVLERRVSKLMHVVQAQGNALRDMSARWHHKLILCCPRSSFIHPLSQKAEDFPVNMYDKPFLFYCRPPVVVWVHRQAGAFCMDDCAL</sequence>
<organism evidence="2 3">
    <name type="scientific">Dibothriocephalus latus</name>
    <name type="common">Fish tapeworm</name>
    <name type="synonym">Diphyllobothrium latum</name>
    <dbReference type="NCBI Taxonomy" id="60516"/>
    <lineage>
        <taxon>Eukaryota</taxon>
        <taxon>Metazoa</taxon>
        <taxon>Spiralia</taxon>
        <taxon>Lophotrochozoa</taxon>
        <taxon>Platyhelminthes</taxon>
        <taxon>Cestoda</taxon>
        <taxon>Eucestoda</taxon>
        <taxon>Diphyllobothriidea</taxon>
        <taxon>Diphyllobothriidae</taxon>
        <taxon>Dibothriocephalus</taxon>
    </lineage>
</organism>
<dbReference type="Proteomes" id="UP000281553">
    <property type="component" value="Unassembled WGS sequence"/>
</dbReference>
<keyword evidence="3" id="KW-1185">Reference proteome</keyword>
<feature type="compositionally biased region" description="Low complexity" evidence="1">
    <location>
        <begin position="153"/>
        <end position="162"/>
    </location>
</feature>
<evidence type="ECO:0000313" key="3">
    <source>
        <dbReference type="Proteomes" id="UP000281553"/>
    </source>
</evidence>
<evidence type="ECO:0000313" key="2">
    <source>
        <dbReference type="EMBL" id="VDN10486.1"/>
    </source>
</evidence>
<gene>
    <name evidence="2" type="ORF">DILT_LOCUS6317</name>
</gene>
<accession>A0A3P7NY72</accession>
<feature type="region of interest" description="Disordered" evidence="1">
    <location>
        <begin position="151"/>
        <end position="183"/>
    </location>
</feature>
<name>A0A3P7NY72_DIBLA</name>
<feature type="region of interest" description="Disordered" evidence="1">
    <location>
        <begin position="72"/>
        <end position="137"/>
    </location>
</feature>
<feature type="compositionally biased region" description="Low complexity" evidence="1">
    <location>
        <begin position="9"/>
        <end position="37"/>
    </location>
</feature>
<reference evidence="2 3" key="1">
    <citation type="submission" date="2018-11" db="EMBL/GenBank/DDBJ databases">
        <authorList>
            <consortium name="Pathogen Informatics"/>
        </authorList>
    </citation>
    <scope>NUCLEOTIDE SEQUENCE [LARGE SCALE GENOMIC DNA]</scope>
</reference>
<feature type="region of interest" description="Disordered" evidence="1">
    <location>
        <begin position="1"/>
        <end position="44"/>
    </location>
</feature>